<dbReference type="GO" id="GO:0016020">
    <property type="term" value="C:membrane"/>
    <property type="evidence" value="ECO:0007669"/>
    <property type="project" value="UniProtKB-SubCell"/>
</dbReference>
<feature type="transmembrane region" description="Helical" evidence="7">
    <location>
        <begin position="627"/>
        <end position="644"/>
    </location>
</feature>
<keyword evidence="5 7" id="KW-0472">Membrane</keyword>
<keyword evidence="6" id="KW-0325">Glycoprotein</keyword>
<feature type="transmembrane region" description="Helical" evidence="7">
    <location>
        <begin position="400"/>
        <end position="422"/>
    </location>
</feature>
<accession>A0A9J6FER4</accession>
<evidence type="ECO:0000256" key="4">
    <source>
        <dbReference type="ARBA" id="ARBA00022989"/>
    </source>
</evidence>
<gene>
    <name evidence="8" type="ORF">HPB48_003907</name>
</gene>
<comment type="subcellular location">
    <subcellularLocation>
        <location evidence="1">Membrane</location>
        <topology evidence="1">Multi-pass membrane protein</topology>
    </subcellularLocation>
</comment>
<evidence type="ECO:0000256" key="1">
    <source>
        <dbReference type="ARBA" id="ARBA00004141"/>
    </source>
</evidence>
<feature type="transmembrane region" description="Helical" evidence="7">
    <location>
        <begin position="147"/>
        <end position="173"/>
    </location>
</feature>
<evidence type="ECO:0000313" key="9">
    <source>
        <dbReference type="Proteomes" id="UP000821853"/>
    </source>
</evidence>
<dbReference type="PANTHER" id="PTHR22730">
    <property type="entry name" value="PROMININ PROM PROTEIN"/>
    <property type="match status" value="1"/>
</dbReference>
<comment type="similarity">
    <text evidence="2">Belongs to the prominin family.</text>
</comment>
<feature type="transmembrane region" description="Helical" evidence="7">
    <location>
        <begin position="106"/>
        <end position="126"/>
    </location>
</feature>
<sequence>MPPGGLGLTLFMAQAPPAGTNVTEPTYDNVTAAAGNASDVSGANIDTYDVNGTGSYPFMSDVGIYFLSIMTSPPDDASLLEEAVVNPEYKAVKDNISYHQQSVSSFLTFLWAALVFFCLISLAATVQRVCTICSGTYSHKVTPNYMVVFVVYIVVLGIFFVLMAALAVLLVGARDSMTDSVTTEIPAVLASTFQGLRAFVNLTVAQIALKRRTARMPKVESVLGVGFDKAFKAFVASSTINDMKVPVALDCSGDPRFLGRALNTHGNARQGPELQARGNRCAHLLLQDREQLFEDVSQAVAAASRNDRREIYEFLSDYASMMDESDCNVAPSLSSINQLENAVNGFEERKGAFGELASDVRSDLYWLNAWYILCLCLLVVGLLVGVYAHNRDAEPHDRSGLSHLIGFELMFTGYAFTVFVIWGTLKTMFLTIESTLGHTYLCGPYLANNYVILDDGFERLWPTSNRSHLLSRITPSEVMESCQNDSASILDLGPKPSHGRVSHRHGVFIPRLNLQNVLHEMPFRPRHERSKKSFLGYVDTFGRVEPSLQEVASTDAKYLDGSRAADVNSNTRSDFSHRGSVSGLNKAVIEEVLLPMLPSYYNHFVRNLVSVAMQPPTGGIVAGRCSILRALLVSFMDVVSYTYVLELLGYWATLLVAIILAVLAIPFCFMLSKYFYRTRRPVRIRHKASRTHVGKHGSTFDVSRTSSLHEAQASSSIEQFKGHPLAKLLQMYARTELPPGMTRRIVAMSAKDTVALPPFGPLAHQHSSYSAMMTQPPQRIHAVSSSTSIVAGNAPMMVRSLPSASIGVVAPQAMRSALLAVPFGATPAGSVGSSVHRADSFSALHPHCHTQVCTNMTSSSVLSLPSPAHGPLMHAPASAVVLTPPPPPLPLPLPPPLPTTSAVVLTPPPQPVVLMRPMPVSGSTLPLRHKRSLPVRD</sequence>
<dbReference type="InterPro" id="IPR008795">
    <property type="entry name" value="Prominin"/>
</dbReference>
<evidence type="ECO:0000256" key="7">
    <source>
        <dbReference type="SAM" id="Phobius"/>
    </source>
</evidence>
<comment type="caution">
    <text evidence="8">The sequence shown here is derived from an EMBL/GenBank/DDBJ whole genome shotgun (WGS) entry which is preliminary data.</text>
</comment>
<reference evidence="8 9" key="1">
    <citation type="journal article" date="2020" name="Cell">
        <title>Large-Scale Comparative Analyses of Tick Genomes Elucidate Their Genetic Diversity and Vector Capacities.</title>
        <authorList>
            <consortium name="Tick Genome and Microbiome Consortium (TIGMIC)"/>
            <person name="Jia N."/>
            <person name="Wang J."/>
            <person name="Shi W."/>
            <person name="Du L."/>
            <person name="Sun Y."/>
            <person name="Zhan W."/>
            <person name="Jiang J.F."/>
            <person name="Wang Q."/>
            <person name="Zhang B."/>
            <person name="Ji P."/>
            <person name="Bell-Sakyi L."/>
            <person name="Cui X.M."/>
            <person name="Yuan T.T."/>
            <person name="Jiang B.G."/>
            <person name="Yang W.F."/>
            <person name="Lam T.T."/>
            <person name="Chang Q.C."/>
            <person name="Ding S.J."/>
            <person name="Wang X.J."/>
            <person name="Zhu J.G."/>
            <person name="Ruan X.D."/>
            <person name="Zhao L."/>
            <person name="Wei J.T."/>
            <person name="Ye R.Z."/>
            <person name="Que T.C."/>
            <person name="Du C.H."/>
            <person name="Zhou Y.H."/>
            <person name="Cheng J.X."/>
            <person name="Dai P.F."/>
            <person name="Guo W.B."/>
            <person name="Han X.H."/>
            <person name="Huang E.J."/>
            <person name="Li L.F."/>
            <person name="Wei W."/>
            <person name="Gao Y.C."/>
            <person name="Liu J.Z."/>
            <person name="Shao H.Z."/>
            <person name="Wang X."/>
            <person name="Wang C.C."/>
            <person name="Yang T.C."/>
            <person name="Huo Q.B."/>
            <person name="Li W."/>
            <person name="Chen H.Y."/>
            <person name="Chen S.E."/>
            <person name="Zhou L.G."/>
            <person name="Ni X.B."/>
            <person name="Tian J.H."/>
            <person name="Sheng Y."/>
            <person name="Liu T."/>
            <person name="Pan Y.S."/>
            <person name="Xia L.Y."/>
            <person name="Li J."/>
            <person name="Zhao F."/>
            <person name="Cao W.C."/>
        </authorList>
    </citation>
    <scope>NUCLEOTIDE SEQUENCE [LARGE SCALE GENOMIC DNA]</scope>
    <source>
        <strain evidence="8">HaeL-2018</strain>
    </source>
</reference>
<evidence type="ECO:0000256" key="6">
    <source>
        <dbReference type="ARBA" id="ARBA00023180"/>
    </source>
</evidence>
<dbReference type="AlphaFoldDB" id="A0A9J6FER4"/>
<keyword evidence="9" id="KW-1185">Reference proteome</keyword>
<dbReference type="OMA" id="MDESDCN"/>
<dbReference type="VEuPathDB" id="VectorBase:HLOH_053271"/>
<dbReference type="PANTHER" id="PTHR22730:SF1">
    <property type="entry name" value="PROMININ-LIKE PROTEIN"/>
    <property type="match status" value="1"/>
</dbReference>
<evidence type="ECO:0000256" key="3">
    <source>
        <dbReference type="ARBA" id="ARBA00022692"/>
    </source>
</evidence>
<keyword evidence="4 7" id="KW-1133">Transmembrane helix</keyword>
<evidence type="ECO:0000256" key="5">
    <source>
        <dbReference type="ARBA" id="ARBA00023136"/>
    </source>
</evidence>
<feature type="transmembrane region" description="Helical" evidence="7">
    <location>
        <begin position="650"/>
        <end position="676"/>
    </location>
</feature>
<proteinExistence type="inferred from homology"/>
<feature type="transmembrane region" description="Helical" evidence="7">
    <location>
        <begin position="369"/>
        <end position="388"/>
    </location>
</feature>
<protein>
    <submittedName>
        <fullName evidence="8">Uncharacterized protein</fullName>
    </submittedName>
</protein>
<keyword evidence="3 7" id="KW-0812">Transmembrane</keyword>
<dbReference type="EMBL" id="JABSTR010000001">
    <property type="protein sequence ID" value="KAH9361419.1"/>
    <property type="molecule type" value="Genomic_DNA"/>
</dbReference>
<organism evidence="8 9">
    <name type="scientific">Haemaphysalis longicornis</name>
    <name type="common">Bush tick</name>
    <dbReference type="NCBI Taxonomy" id="44386"/>
    <lineage>
        <taxon>Eukaryota</taxon>
        <taxon>Metazoa</taxon>
        <taxon>Ecdysozoa</taxon>
        <taxon>Arthropoda</taxon>
        <taxon>Chelicerata</taxon>
        <taxon>Arachnida</taxon>
        <taxon>Acari</taxon>
        <taxon>Parasitiformes</taxon>
        <taxon>Ixodida</taxon>
        <taxon>Ixodoidea</taxon>
        <taxon>Ixodidae</taxon>
        <taxon>Haemaphysalinae</taxon>
        <taxon>Haemaphysalis</taxon>
    </lineage>
</organism>
<dbReference type="OrthoDB" id="10498300at2759"/>
<evidence type="ECO:0000313" key="8">
    <source>
        <dbReference type="EMBL" id="KAH9361419.1"/>
    </source>
</evidence>
<feature type="transmembrane region" description="Helical" evidence="7">
    <location>
        <begin position="185"/>
        <end position="209"/>
    </location>
</feature>
<name>A0A9J6FER4_HAELO</name>
<dbReference type="Proteomes" id="UP000821853">
    <property type="component" value="Chromosome 1"/>
</dbReference>
<evidence type="ECO:0000256" key="2">
    <source>
        <dbReference type="ARBA" id="ARBA00006058"/>
    </source>
</evidence>